<gene>
    <name evidence="13" type="ORF">GSCOC_T00034624001</name>
</gene>
<dbReference type="CDD" id="cd00086">
    <property type="entry name" value="homeodomain"/>
    <property type="match status" value="1"/>
</dbReference>
<sequence length="277" mass="32003">MNRFSCFDSSENNTRENVGYSNEFQAMLDGLDDEDSIEEYNCSNGKKKRLRIDQVQALERIFEVDNKLDPERKIKLAQELGLQPRQVAIWFQNRRARWKTKQLERDYHLLKANYEALQLNYSKVEQEKEGLVAELRGLREKLGEDNTETNHSIEKVATLQSSPKMASEKILDLKDGLSDSDSSGVLNEDSNSLNVQPLVSKLSSCNPTFNGLDQYAFPLSAPVYHPHLLDSRVKDYQQQFMKMQDQNHSSYADDSCNIFSVDQAPPLYWYFSDPRNQ</sequence>
<keyword evidence="6 8" id="KW-0539">Nucleus</keyword>
<dbReference type="SUPFAM" id="SSF46689">
    <property type="entry name" value="Homeodomain-like"/>
    <property type="match status" value="1"/>
</dbReference>
<dbReference type="PRINTS" id="PR00031">
    <property type="entry name" value="HTHREPRESSR"/>
</dbReference>
<evidence type="ECO:0000256" key="3">
    <source>
        <dbReference type="ARBA" id="ARBA00023125"/>
    </source>
</evidence>
<dbReference type="GO" id="GO:0005634">
    <property type="term" value="C:nucleus"/>
    <property type="evidence" value="ECO:0007669"/>
    <property type="project" value="UniProtKB-SubCell"/>
</dbReference>
<dbReference type="Pfam" id="PF00046">
    <property type="entry name" value="Homeodomain"/>
    <property type="match status" value="1"/>
</dbReference>
<keyword evidence="5 10" id="KW-0804">Transcription</keyword>
<comment type="similarity">
    <text evidence="7 10">Belongs to the HD-ZIP homeobox family. Class I subfamily.</text>
</comment>
<evidence type="ECO:0000256" key="5">
    <source>
        <dbReference type="ARBA" id="ARBA00023163"/>
    </source>
</evidence>
<evidence type="ECO:0000256" key="8">
    <source>
        <dbReference type="PROSITE-ProRule" id="PRU00108"/>
    </source>
</evidence>
<evidence type="ECO:0000256" key="1">
    <source>
        <dbReference type="ARBA" id="ARBA00004123"/>
    </source>
</evidence>
<keyword evidence="14" id="KW-1185">Reference proteome</keyword>
<dbReference type="InterPro" id="IPR045224">
    <property type="entry name" value="HDZip_class_I_plant"/>
</dbReference>
<dbReference type="PhylomeDB" id="A0A068TYI6"/>
<dbReference type="FunFam" id="1.10.10.60:FF:000144">
    <property type="entry name" value="homeobox-leucine zipper protein ATHB-6-like"/>
    <property type="match status" value="1"/>
</dbReference>
<dbReference type="EMBL" id="HG739090">
    <property type="protein sequence ID" value="CDP01107.1"/>
    <property type="molecule type" value="Genomic_DNA"/>
</dbReference>
<dbReference type="PROSITE" id="PS00027">
    <property type="entry name" value="HOMEOBOX_1"/>
    <property type="match status" value="1"/>
</dbReference>
<dbReference type="GO" id="GO:0000976">
    <property type="term" value="F:transcription cis-regulatory region binding"/>
    <property type="evidence" value="ECO:0007669"/>
    <property type="project" value="UniProtKB-ARBA"/>
</dbReference>
<dbReference type="InterPro" id="IPR009057">
    <property type="entry name" value="Homeodomain-like_sf"/>
</dbReference>
<feature type="coiled-coil region" evidence="11">
    <location>
        <begin position="100"/>
        <end position="141"/>
    </location>
</feature>
<evidence type="ECO:0000313" key="13">
    <source>
        <dbReference type="EMBL" id="CDP01107.1"/>
    </source>
</evidence>
<proteinExistence type="inferred from homology"/>
<dbReference type="Gramene" id="CDP01107">
    <property type="protein sequence ID" value="CDP01107"/>
    <property type="gene ID" value="GSCOC_T00034624001"/>
</dbReference>
<accession>A0A068TYI6</accession>
<evidence type="ECO:0000256" key="6">
    <source>
        <dbReference type="ARBA" id="ARBA00023242"/>
    </source>
</evidence>
<dbReference type="OrthoDB" id="6159439at2759"/>
<dbReference type="PANTHER" id="PTHR24326:SF616">
    <property type="entry name" value="HOMEOBOX-LEUCINE ZIPPER PROTEIN"/>
    <property type="match status" value="1"/>
</dbReference>
<keyword evidence="4 8" id="KW-0371">Homeobox</keyword>
<dbReference type="PANTHER" id="PTHR24326">
    <property type="entry name" value="HOMEOBOX-LEUCINE ZIPPER PROTEIN"/>
    <property type="match status" value="1"/>
</dbReference>
<dbReference type="InterPro" id="IPR001356">
    <property type="entry name" value="HD"/>
</dbReference>
<keyword evidence="2 10" id="KW-0805">Transcription regulation</keyword>
<comment type="subcellular location">
    <subcellularLocation>
        <location evidence="1 8 9">Nucleus</location>
    </subcellularLocation>
</comment>
<comment type="function">
    <text evidence="10">Transcription factor.</text>
</comment>
<dbReference type="SMART" id="SM00389">
    <property type="entry name" value="HOX"/>
    <property type="match status" value="1"/>
</dbReference>
<dbReference type="OMA" id="YSNEFQA"/>
<dbReference type="InterPro" id="IPR003106">
    <property type="entry name" value="Leu_zip_homeo"/>
</dbReference>
<name>A0A068TYI6_COFCA</name>
<evidence type="ECO:0000256" key="4">
    <source>
        <dbReference type="ARBA" id="ARBA00023155"/>
    </source>
</evidence>
<evidence type="ECO:0000256" key="11">
    <source>
        <dbReference type="SAM" id="Coils"/>
    </source>
</evidence>
<dbReference type="Pfam" id="PF02183">
    <property type="entry name" value="HALZ"/>
    <property type="match status" value="1"/>
</dbReference>
<protein>
    <recommendedName>
        <fullName evidence="10">Homeobox-leucine zipper protein</fullName>
    </recommendedName>
    <alternativeName>
        <fullName evidence="10">HD-ZIP protein</fullName>
    </alternativeName>
    <alternativeName>
        <fullName evidence="10">Homeodomain transcription factor</fullName>
    </alternativeName>
</protein>
<feature type="DNA-binding region" description="Homeobox" evidence="8">
    <location>
        <begin position="43"/>
        <end position="102"/>
    </location>
</feature>
<reference evidence="14" key="1">
    <citation type="journal article" date="2014" name="Science">
        <title>The coffee genome provides insight into the convergent evolution of caffeine biosynthesis.</title>
        <authorList>
            <person name="Denoeud F."/>
            <person name="Carretero-Paulet L."/>
            <person name="Dereeper A."/>
            <person name="Droc G."/>
            <person name="Guyot R."/>
            <person name="Pietrella M."/>
            <person name="Zheng C."/>
            <person name="Alberti A."/>
            <person name="Anthony F."/>
            <person name="Aprea G."/>
            <person name="Aury J.M."/>
            <person name="Bento P."/>
            <person name="Bernard M."/>
            <person name="Bocs S."/>
            <person name="Campa C."/>
            <person name="Cenci A."/>
            <person name="Combes M.C."/>
            <person name="Crouzillat D."/>
            <person name="Da Silva C."/>
            <person name="Daddiego L."/>
            <person name="De Bellis F."/>
            <person name="Dussert S."/>
            <person name="Garsmeur O."/>
            <person name="Gayraud T."/>
            <person name="Guignon V."/>
            <person name="Jahn K."/>
            <person name="Jamilloux V."/>
            <person name="Joet T."/>
            <person name="Labadie K."/>
            <person name="Lan T."/>
            <person name="Leclercq J."/>
            <person name="Lepelley M."/>
            <person name="Leroy T."/>
            <person name="Li L.T."/>
            <person name="Librado P."/>
            <person name="Lopez L."/>
            <person name="Munoz A."/>
            <person name="Noel B."/>
            <person name="Pallavicini A."/>
            <person name="Perrotta G."/>
            <person name="Poncet V."/>
            <person name="Pot D."/>
            <person name="Priyono X."/>
            <person name="Rigoreau M."/>
            <person name="Rouard M."/>
            <person name="Rozas J."/>
            <person name="Tranchant-Dubreuil C."/>
            <person name="VanBuren R."/>
            <person name="Zhang Q."/>
            <person name="Andrade A.C."/>
            <person name="Argout X."/>
            <person name="Bertrand B."/>
            <person name="de Kochko A."/>
            <person name="Graziosi G."/>
            <person name="Henry R.J."/>
            <person name="Jayarama X."/>
            <person name="Ming R."/>
            <person name="Nagai C."/>
            <person name="Rounsley S."/>
            <person name="Sankoff D."/>
            <person name="Giuliano G."/>
            <person name="Albert V.A."/>
            <person name="Wincker P."/>
            <person name="Lashermes P."/>
        </authorList>
    </citation>
    <scope>NUCLEOTIDE SEQUENCE [LARGE SCALE GENOMIC DNA]</scope>
    <source>
        <strain evidence="14">cv. DH200-94</strain>
    </source>
</reference>
<keyword evidence="3 8" id="KW-0238">DNA-binding</keyword>
<dbReference type="InterPro" id="IPR017970">
    <property type="entry name" value="Homeobox_CS"/>
</dbReference>
<evidence type="ECO:0000259" key="12">
    <source>
        <dbReference type="PROSITE" id="PS50071"/>
    </source>
</evidence>
<evidence type="ECO:0000256" key="2">
    <source>
        <dbReference type="ARBA" id="ARBA00023015"/>
    </source>
</evidence>
<dbReference type="GO" id="GO:0000981">
    <property type="term" value="F:DNA-binding transcription factor activity, RNA polymerase II-specific"/>
    <property type="evidence" value="ECO:0007669"/>
    <property type="project" value="UniProtKB-UniRule"/>
</dbReference>
<evidence type="ECO:0000256" key="9">
    <source>
        <dbReference type="RuleBase" id="RU000682"/>
    </source>
</evidence>
<evidence type="ECO:0000256" key="10">
    <source>
        <dbReference type="RuleBase" id="RU369038"/>
    </source>
</evidence>
<keyword evidence="11" id="KW-0175">Coiled coil</keyword>
<dbReference type="InParanoid" id="A0A068TYI6"/>
<dbReference type="InterPro" id="IPR000047">
    <property type="entry name" value="HTH_motif"/>
</dbReference>
<evidence type="ECO:0000256" key="7">
    <source>
        <dbReference type="ARBA" id="ARBA00025748"/>
    </source>
</evidence>
<organism evidence="13 14">
    <name type="scientific">Coffea canephora</name>
    <name type="common">Robusta coffee</name>
    <dbReference type="NCBI Taxonomy" id="49390"/>
    <lineage>
        <taxon>Eukaryota</taxon>
        <taxon>Viridiplantae</taxon>
        <taxon>Streptophyta</taxon>
        <taxon>Embryophyta</taxon>
        <taxon>Tracheophyta</taxon>
        <taxon>Spermatophyta</taxon>
        <taxon>Magnoliopsida</taxon>
        <taxon>eudicotyledons</taxon>
        <taxon>Gunneridae</taxon>
        <taxon>Pentapetalae</taxon>
        <taxon>asterids</taxon>
        <taxon>lamiids</taxon>
        <taxon>Gentianales</taxon>
        <taxon>Rubiaceae</taxon>
        <taxon>Ixoroideae</taxon>
        <taxon>Gardenieae complex</taxon>
        <taxon>Bertiereae - Coffeeae clade</taxon>
        <taxon>Coffeeae</taxon>
        <taxon>Coffea</taxon>
    </lineage>
</organism>
<dbReference type="PROSITE" id="PS50071">
    <property type="entry name" value="HOMEOBOX_2"/>
    <property type="match status" value="1"/>
</dbReference>
<evidence type="ECO:0000313" key="14">
    <source>
        <dbReference type="Proteomes" id="UP000295252"/>
    </source>
</evidence>
<dbReference type="AlphaFoldDB" id="A0A068TYI6"/>
<feature type="domain" description="Homeobox" evidence="12">
    <location>
        <begin position="41"/>
        <end position="101"/>
    </location>
</feature>
<dbReference type="Proteomes" id="UP000295252">
    <property type="component" value="Chromosome II"/>
</dbReference>
<dbReference type="GO" id="GO:0045893">
    <property type="term" value="P:positive regulation of DNA-templated transcription"/>
    <property type="evidence" value="ECO:0007669"/>
    <property type="project" value="TreeGrafter"/>
</dbReference>
<dbReference type="Gene3D" id="1.10.10.60">
    <property type="entry name" value="Homeodomain-like"/>
    <property type="match status" value="1"/>
</dbReference>